<feature type="compositionally biased region" description="Basic and acidic residues" evidence="1">
    <location>
        <begin position="70"/>
        <end position="85"/>
    </location>
</feature>
<reference evidence="2" key="1">
    <citation type="submission" date="2020-02" db="EMBL/GenBank/DDBJ databases">
        <authorList>
            <person name="Meier V. D."/>
        </authorList>
    </citation>
    <scope>NUCLEOTIDE SEQUENCE</scope>
    <source>
        <strain evidence="2">AVDCRST_MAG55</strain>
    </source>
</reference>
<sequence>ATEGGREKTRDQEEAGGGAALGGGVGTLLPGGHRGRRRGHRLREGQRLQEDALQPLRGQRRPRGRVPASARREVEGVPARRDRGGGRAQGEAPGGFRGLRGMAGGRRFSGLPVRQRRGRDTRPRPSGPSRGSAAQGRRQGTSDGPGRRRGIRRASGAGGEVADLARGRHRDRGDAPQRRAPRSGEIRGAGATGRPISL</sequence>
<organism evidence="2">
    <name type="scientific">uncultured Rubrobacteraceae bacterium</name>
    <dbReference type="NCBI Taxonomy" id="349277"/>
    <lineage>
        <taxon>Bacteria</taxon>
        <taxon>Bacillati</taxon>
        <taxon>Actinomycetota</taxon>
        <taxon>Rubrobacteria</taxon>
        <taxon>Rubrobacterales</taxon>
        <taxon>Rubrobacteraceae</taxon>
        <taxon>environmental samples</taxon>
    </lineage>
</organism>
<dbReference type="AlphaFoldDB" id="A0A6J4PM02"/>
<name>A0A6J4PM02_9ACTN</name>
<feature type="region of interest" description="Disordered" evidence="1">
    <location>
        <begin position="1"/>
        <end position="198"/>
    </location>
</feature>
<feature type="compositionally biased region" description="Basic and acidic residues" evidence="1">
    <location>
        <begin position="163"/>
        <end position="185"/>
    </location>
</feature>
<evidence type="ECO:0000256" key="1">
    <source>
        <dbReference type="SAM" id="MobiDB-lite"/>
    </source>
</evidence>
<feature type="compositionally biased region" description="Gly residues" evidence="1">
    <location>
        <begin position="15"/>
        <end position="26"/>
    </location>
</feature>
<accession>A0A6J4PM02</accession>
<proteinExistence type="predicted"/>
<evidence type="ECO:0000313" key="2">
    <source>
        <dbReference type="EMBL" id="CAA9414076.1"/>
    </source>
</evidence>
<protein>
    <submittedName>
        <fullName evidence="2">Transcriptional regulator, AcrR family</fullName>
    </submittedName>
</protein>
<feature type="non-terminal residue" evidence="2">
    <location>
        <position position="1"/>
    </location>
</feature>
<feature type="compositionally biased region" description="Basic and acidic residues" evidence="1">
    <location>
        <begin position="1"/>
        <end position="13"/>
    </location>
</feature>
<dbReference type="EMBL" id="CADCUZ010000066">
    <property type="protein sequence ID" value="CAA9414076.1"/>
    <property type="molecule type" value="Genomic_DNA"/>
</dbReference>
<gene>
    <name evidence="2" type="ORF">AVDCRST_MAG55-1525</name>
</gene>
<feature type="compositionally biased region" description="Gly residues" evidence="1">
    <location>
        <begin position="86"/>
        <end position="104"/>
    </location>
</feature>
<feature type="non-terminal residue" evidence="2">
    <location>
        <position position="198"/>
    </location>
</feature>